<dbReference type="STRING" id="989403.SAMN05421798_1016"/>
<dbReference type="InterPro" id="IPR000182">
    <property type="entry name" value="GNAT_dom"/>
</dbReference>
<dbReference type="Proteomes" id="UP000076577">
    <property type="component" value="Unassembled WGS sequence"/>
</dbReference>
<keyword evidence="2" id="KW-0808">Transferase</keyword>
<keyword evidence="3" id="KW-1185">Reference proteome</keyword>
<dbReference type="EMBL" id="LMCB01000098">
    <property type="protein sequence ID" value="KZL12667.1"/>
    <property type="molecule type" value="Genomic_DNA"/>
</dbReference>
<evidence type="ECO:0000259" key="1">
    <source>
        <dbReference type="PROSITE" id="PS51186"/>
    </source>
</evidence>
<accession>A0A165UPM7</accession>
<dbReference type="EC" id="2.3.1.189" evidence="2"/>
<feature type="domain" description="N-acetyltransferase" evidence="1">
    <location>
        <begin position="15"/>
        <end position="166"/>
    </location>
</feature>
<dbReference type="AlphaFoldDB" id="A0A165UPM7"/>
<dbReference type="OrthoDB" id="7585366at2"/>
<dbReference type="PROSITE" id="PS51186">
    <property type="entry name" value="GNAT"/>
    <property type="match status" value="1"/>
</dbReference>
<dbReference type="GO" id="GO:0035447">
    <property type="term" value="F:mycothiol synthase activity"/>
    <property type="evidence" value="ECO:0007669"/>
    <property type="project" value="UniProtKB-EC"/>
</dbReference>
<name>A0A165UPM7_9HYPH</name>
<dbReference type="SUPFAM" id="SSF55729">
    <property type="entry name" value="Acyl-CoA N-acyltransferases (Nat)"/>
    <property type="match status" value="1"/>
</dbReference>
<evidence type="ECO:0000313" key="2">
    <source>
        <dbReference type="EMBL" id="KZL12667.1"/>
    </source>
</evidence>
<dbReference type="Pfam" id="PF00583">
    <property type="entry name" value="Acetyltransf_1"/>
    <property type="match status" value="1"/>
</dbReference>
<keyword evidence="2" id="KW-0012">Acyltransferase</keyword>
<evidence type="ECO:0000313" key="3">
    <source>
        <dbReference type="Proteomes" id="UP000076577"/>
    </source>
</evidence>
<protein>
    <submittedName>
        <fullName evidence="2">Mycothiol acetyltransferase</fullName>
        <ecNumber evidence="2">2.3.1.189</ecNumber>
    </submittedName>
</protein>
<sequence length="166" mass="19246">MTVSPSSNLAWSRHVKFRDITSADMGFLQALYGSTRAIELDRTGWSKAQKDAFIQMQFNAQHSHYQLHYPDALWLIIEQKDVPIGRLYLEYWESQHRIIDIALLPEMRGKGLGTEILLGVMKKAAHDGKAVSIHVEKDNLAMELYKRLGFKRIEDKGVYDLLEWRE</sequence>
<dbReference type="CDD" id="cd04301">
    <property type="entry name" value="NAT_SF"/>
    <property type="match status" value="1"/>
</dbReference>
<gene>
    <name evidence="2" type="primary">mshD_3</name>
    <name evidence="2" type="ORF">PsAD2_03974</name>
</gene>
<dbReference type="InterPro" id="IPR016181">
    <property type="entry name" value="Acyl_CoA_acyltransferase"/>
</dbReference>
<comment type="caution">
    <text evidence="2">The sequence shown here is derived from an EMBL/GenBank/DDBJ whole genome shotgun (WGS) entry which is preliminary data.</text>
</comment>
<dbReference type="Gene3D" id="3.40.630.30">
    <property type="match status" value="1"/>
</dbReference>
<organism evidence="2 3">
    <name type="scientific">Pseudovibrio axinellae</name>
    <dbReference type="NCBI Taxonomy" id="989403"/>
    <lineage>
        <taxon>Bacteria</taxon>
        <taxon>Pseudomonadati</taxon>
        <taxon>Pseudomonadota</taxon>
        <taxon>Alphaproteobacteria</taxon>
        <taxon>Hyphomicrobiales</taxon>
        <taxon>Stappiaceae</taxon>
        <taxon>Pseudovibrio</taxon>
    </lineage>
</organism>
<reference evidence="2 3" key="1">
    <citation type="journal article" date="2016" name="Front. Microbiol.">
        <title>Comparative Genomic Analysis Reveals a Diverse Repertoire of Genes Involved in Prokaryote-Eukaryote Interactions within the Pseudovibrio Genus.</title>
        <authorList>
            <person name="Romano S."/>
            <person name="Fernandez-Guerra A."/>
            <person name="Reen F.J."/>
            <person name="Glockner F.O."/>
            <person name="Crowley S.P."/>
            <person name="O'Sullivan O."/>
            <person name="Cotter P.D."/>
            <person name="Adams C."/>
            <person name="Dobson A.D."/>
            <person name="O'Gara F."/>
        </authorList>
    </citation>
    <scope>NUCLEOTIDE SEQUENCE [LARGE SCALE GENOMIC DNA]</scope>
    <source>
        <strain evidence="2 3">Ad2</strain>
    </source>
</reference>
<proteinExistence type="predicted"/>
<dbReference type="PATRIC" id="fig|989403.3.peg.4327"/>